<name>A0A401TN37_CHIPU</name>
<accession>A0A401TN37</accession>
<dbReference type="EMBL" id="BEZZ01125289">
    <property type="protein sequence ID" value="GCC44022.1"/>
    <property type="molecule type" value="Genomic_DNA"/>
</dbReference>
<evidence type="ECO:0000256" key="1">
    <source>
        <dbReference type="SAM" id="MobiDB-lite"/>
    </source>
</evidence>
<dbReference type="Proteomes" id="UP000287033">
    <property type="component" value="Unassembled WGS sequence"/>
</dbReference>
<comment type="caution">
    <text evidence="2">The sequence shown here is derived from an EMBL/GenBank/DDBJ whole genome shotgun (WGS) entry which is preliminary data.</text>
</comment>
<keyword evidence="3" id="KW-1185">Reference proteome</keyword>
<proteinExistence type="predicted"/>
<sequence length="56" mass="6475">AYSTLDRRDQNRTLDRTLDRSGDYSEREPLKVSARPCCKTQALTLTLPLNLPPWLE</sequence>
<protein>
    <submittedName>
        <fullName evidence="2">Uncharacterized protein</fullName>
    </submittedName>
</protein>
<evidence type="ECO:0000313" key="2">
    <source>
        <dbReference type="EMBL" id="GCC44022.1"/>
    </source>
</evidence>
<dbReference type="AlphaFoldDB" id="A0A401TN37"/>
<feature type="compositionally biased region" description="Basic and acidic residues" evidence="1">
    <location>
        <begin position="1"/>
        <end position="30"/>
    </location>
</feature>
<feature type="non-terminal residue" evidence="2">
    <location>
        <position position="1"/>
    </location>
</feature>
<gene>
    <name evidence="2" type="ORF">chiPu_0028183</name>
</gene>
<reference evidence="2 3" key="1">
    <citation type="journal article" date="2018" name="Nat. Ecol. Evol.">
        <title>Shark genomes provide insights into elasmobranch evolution and the origin of vertebrates.</title>
        <authorList>
            <person name="Hara Y"/>
            <person name="Yamaguchi K"/>
            <person name="Onimaru K"/>
            <person name="Kadota M"/>
            <person name="Koyanagi M"/>
            <person name="Keeley SD"/>
            <person name="Tatsumi K"/>
            <person name="Tanaka K"/>
            <person name="Motone F"/>
            <person name="Kageyama Y"/>
            <person name="Nozu R"/>
            <person name="Adachi N"/>
            <person name="Nishimura O"/>
            <person name="Nakagawa R"/>
            <person name="Tanegashima C"/>
            <person name="Kiyatake I"/>
            <person name="Matsumoto R"/>
            <person name="Murakumo K"/>
            <person name="Nishida K"/>
            <person name="Terakita A"/>
            <person name="Kuratani S"/>
            <person name="Sato K"/>
            <person name="Hyodo S Kuraku.S."/>
        </authorList>
    </citation>
    <scope>NUCLEOTIDE SEQUENCE [LARGE SCALE GENOMIC DNA]</scope>
</reference>
<evidence type="ECO:0000313" key="3">
    <source>
        <dbReference type="Proteomes" id="UP000287033"/>
    </source>
</evidence>
<organism evidence="2 3">
    <name type="scientific">Chiloscyllium punctatum</name>
    <name type="common">Brownbanded bambooshark</name>
    <name type="synonym">Hemiscyllium punctatum</name>
    <dbReference type="NCBI Taxonomy" id="137246"/>
    <lineage>
        <taxon>Eukaryota</taxon>
        <taxon>Metazoa</taxon>
        <taxon>Chordata</taxon>
        <taxon>Craniata</taxon>
        <taxon>Vertebrata</taxon>
        <taxon>Chondrichthyes</taxon>
        <taxon>Elasmobranchii</taxon>
        <taxon>Galeomorphii</taxon>
        <taxon>Galeoidea</taxon>
        <taxon>Orectolobiformes</taxon>
        <taxon>Hemiscylliidae</taxon>
        <taxon>Chiloscyllium</taxon>
    </lineage>
</organism>
<feature type="region of interest" description="Disordered" evidence="1">
    <location>
        <begin position="1"/>
        <end position="31"/>
    </location>
</feature>